<dbReference type="AlphaFoldDB" id="A0A844G6A0"/>
<evidence type="ECO:0000256" key="2">
    <source>
        <dbReference type="HAMAP-Rule" id="MF_00489"/>
    </source>
</evidence>
<protein>
    <recommendedName>
        <fullName evidence="2">UPF0178 protein FYJ85_13740</fullName>
    </recommendedName>
</protein>
<proteinExistence type="inferred from homology"/>
<dbReference type="PANTHER" id="PTHR35146">
    <property type="entry name" value="UPF0178 PROTEIN YAII"/>
    <property type="match status" value="1"/>
</dbReference>
<dbReference type="InterPro" id="IPR003791">
    <property type="entry name" value="UPF0178"/>
</dbReference>
<dbReference type="EMBL" id="VUNS01000015">
    <property type="protein sequence ID" value="MST98101.1"/>
    <property type="molecule type" value="Genomic_DNA"/>
</dbReference>
<sequence>MKVLVDADAVPRAIREILIRVAEREKLPCVFVAARMPRLPESACVRGIGAGDAFDGADDRIVEELEPGDLVITADIPLASRVLAGGAEALNPRGEPYTAAGIGNALAMRELLAELRITGEVTGGAPPFSAKERERFTNALNRMLTRMRKR</sequence>
<reference evidence="3 4" key="1">
    <citation type="submission" date="2019-08" db="EMBL/GenBank/DDBJ databases">
        <title>In-depth cultivation of the pig gut microbiome towards novel bacterial diversity and tailored functional studies.</title>
        <authorList>
            <person name="Wylensek D."/>
            <person name="Hitch T.C.A."/>
            <person name="Clavel T."/>
        </authorList>
    </citation>
    <scope>NUCLEOTIDE SEQUENCE [LARGE SCALE GENOMIC DNA]</scope>
    <source>
        <strain evidence="3 4">BBE-744-WT-12</strain>
    </source>
</reference>
<name>A0A844G6A0_9BACT</name>
<organism evidence="3 4">
    <name type="scientific">Victivallis lenta</name>
    <dbReference type="NCBI Taxonomy" id="2606640"/>
    <lineage>
        <taxon>Bacteria</taxon>
        <taxon>Pseudomonadati</taxon>
        <taxon>Lentisphaerota</taxon>
        <taxon>Lentisphaeria</taxon>
        <taxon>Victivallales</taxon>
        <taxon>Victivallaceae</taxon>
        <taxon>Victivallis</taxon>
    </lineage>
</organism>
<gene>
    <name evidence="3" type="ORF">FYJ85_13740</name>
</gene>
<evidence type="ECO:0000313" key="4">
    <source>
        <dbReference type="Proteomes" id="UP000435649"/>
    </source>
</evidence>
<keyword evidence="4" id="KW-1185">Reference proteome</keyword>
<comment type="caution">
    <text evidence="3">The sequence shown here is derived from an EMBL/GenBank/DDBJ whole genome shotgun (WGS) entry which is preliminary data.</text>
</comment>
<dbReference type="CDD" id="cd18720">
    <property type="entry name" value="PIN_YqxD-like"/>
    <property type="match status" value="1"/>
</dbReference>
<evidence type="ECO:0000313" key="3">
    <source>
        <dbReference type="EMBL" id="MST98101.1"/>
    </source>
</evidence>
<dbReference type="NCBIfam" id="NF001095">
    <property type="entry name" value="PRK00124.1"/>
    <property type="match status" value="1"/>
</dbReference>
<dbReference type="HAMAP" id="MF_00489">
    <property type="entry name" value="UPF0178"/>
    <property type="match status" value="1"/>
</dbReference>
<dbReference type="Proteomes" id="UP000435649">
    <property type="component" value="Unassembled WGS sequence"/>
</dbReference>
<dbReference type="PANTHER" id="PTHR35146:SF1">
    <property type="entry name" value="UPF0178 PROTEIN YAII"/>
    <property type="match status" value="1"/>
</dbReference>
<accession>A0A844G6A0</accession>
<comment type="similarity">
    <text evidence="1 2">Belongs to the UPF0178 family.</text>
</comment>
<dbReference type="Pfam" id="PF02639">
    <property type="entry name" value="DUF188"/>
    <property type="match status" value="1"/>
</dbReference>
<evidence type="ECO:0000256" key="1">
    <source>
        <dbReference type="ARBA" id="ARBA00008522"/>
    </source>
</evidence>
<dbReference type="RefSeq" id="WP_154419248.1">
    <property type="nucleotide sequence ID" value="NZ_CALXOB010000003.1"/>
</dbReference>